<dbReference type="FunFam" id="1.25.40.10:FF:000348">
    <property type="entry name" value="Pentatricopeptide repeat-containing protein chloroplastic"/>
    <property type="match status" value="1"/>
</dbReference>
<reference evidence="5" key="1">
    <citation type="submission" date="2023-05" db="EMBL/GenBank/DDBJ databases">
        <title>Nepenthes gracilis genome sequencing.</title>
        <authorList>
            <person name="Fukushima K."/>
        </authorList>
    </citation>
    <scope>NUCLEOTIDE SEQUENCE</scope>
    <source>
        <strain evidence="5">SING2019-196</strain>
    </source>
</reference>
<evidence type="ECO:0000256" key="2">
    <source>
        <dbReference type="ARBA" id="ARBA00022737"/>
    </source>
</evidence>
<dbReference type="Pfam" id="PF20431">
    <property type="entry name" value="E_motif"/>
    <property type="match status" value="1"/>
</dbReference>
<dbReference type="EMBL" id="BSYO01000014">
    <property type="protein sequence ID" value="GMH15066.1"/>
    <property type="molecule type" value="Genomic_DNA"/>
</dbReference>
<gene>
    <name evidence="5" type="ORF">Nepgr_016907</name>
</gene>
<dbReference type="InterPro" id="IPR011990">
    <property type="entry name" value="TPR-like_helical_dom_sf"/>
</dbReference>
<feature type="repeat" description="PPR" evidence="3">
    <location>
        <begin position="441"/>
        <end position="471"/>
    </location>
</feature>
<evidence type="ECO:0000313" key="5">
    <source>
        <dbReference type="EMBL" id="GMH15066.1"/>
    </source>
</evidence>
<dbReference type="Pfam" id="PF01535">
    <property type="entry name" value="PPR"/>
    <property type="match status" value="4"/>
</dbReference>
<dbReference type="PROSITE" id="PS51375">
    <property type="entry name" value="PPR"/>
    <property type="match status" value="6"/>
</dbReference>
<dbReference type="InterPro" id="IPR032867">
    <property type="entry name" value="DYW_dom"/>
</dbReference>
<dbReference type="FunFam" id="1.25.40.10:FF:000596">
    <property type="entry name" value="Pentatricopeptide repeat-containing protein, mitochondrial"/>
    <property type="match status" value="1"/>
</dbReference>
<dbReference type="Pfam" id="PF13041">
    <property type="entry name" value="PPR_2"/>
    <property type="match status" value="4"/>
</dbReference>
<feature type="repeat" description="PPR" evidence="3">
    <location>
        <begin position="79"/>
        <end position="113"/>
    </location>
</feature>
<dbReference type="InterPro" id="IPR046960">
    <property type="entry name" value="PPR_At4g14850-like_plant"/>
</dbReference>
<dbReference type="Gene3D" id="1.25.40.10">
    <property type="entry name" value="Tetratricopeptide repeat domain"/>
    <property type="match status" value="5"/>
</dbReference>
<dbReference type="InterPro" id="IPR046848">
    <property type="entry name" value="E_motif"/>
</dbReference>
<proteinExistence type="inferred from homology"/>
<dbReference type="PANTHER" id="PTHR47926:SF373">
    <property type="entry name" value="TETRATRICOPEPTIDE-LIKE HELICAL DOMAIN SUPERFAMILY, DYW DOMAIN-CONTAINING PROTEIN"/>
    <property type="match status" value="1"/>
</dbReference>
<evidence type="ECO:0000259" key="4">
    <source>
        <dbReference type="Pfam" id="PF14432"/>
    </source>
</evidence>
<sequence length="747" mass="83946">MADSEIAQAHSKCHLMSYLGTLARKISNYNHLRQLHAHIVLNSLRQSNYWVSLLISHCTSLKAPPSYARRIFNSVPWPNVFAYTSMLKFYFQLGAHHDVLSLFQEMRGKKVRPDAFVFPMLIKSAGKSAIRFHAHVLKLGLVNDHFVRNAIMGMYASFGPIELARELFDQMPDRAIADWNLLISGYWKWGLEMKARELFDLMPAVNVVTWTAMVTGYSRMKDLESARRYFDGMPEKTVVSWNAMLSGYAQNGFNNDALRLFDDMLDAGVQPDETTWVTVISSCSSHGDPCFAEVLFGKIHDKKIPLNCFVKTALIDLSAKCGNLLNAKTVFDELGVHRNSVTWNVMISAYMRVGDLTTARELFDKMPEKNVVSWNSMISGYAQNGQSPLAIELFKEMIAISHSKPDEVTMVSVLSACGHLGALELGNWVAAFLIEARIELSISGYNALIFMYTKCGSMKDAQKIFQEMSVRDVVSYNTLISGLAAHGHGDGAIELFAKMSEEGIHPDRITFIGVLTACSHAGLLEEGRKIYESINSPTVDHYACMVDLLGRVGELDEAVRLVERMPVEPHAGVYGSLLSASRIHKNVEIGEFAANKLFELEPNNSGNYILLSNIYAAASRWEDERRVREAMVKKGVKKATGWSWVEYGGKMHKFLAGDRSHEWSDAIYKVMAELRRKMRCAGYVSDKSCALPDIEEEEKEESVGVHSERLAIGFALLVSSRGSVIRVMKNLRPDLNSLRWWWKKSGR</sequence>
<feature type="repeat" description="PPR" evidence="3">
    <location>
        <begin position="472"/>
        <end position="506"/>
    </location>
</feature>
<organism evidence="5 6">
    <name type="scientific">Nepenthes gracilis</name>
    <name type="common">Slender pitcher plant</name>
    <dbReference type="NCBI Taxonomy" id="150966"/>
    <lineage>
        <taxon>Eukaryota</taxon>
        <taxon>Viridiplantae</taxon>
        <taxon>Streptophyta</taxon>
        <taxon>Embryophyta</taxon>
        <taxon>Tracheophyta</taxon>
        <taxon>Spermatophyta</taxon>
        <taxon>Magnoliopsida</taxon>
        <taxon>eudicotyledons</taxon>
        <taxon>Gunneridae</taxon>
        <taxon>Pentapetalae</taxon>
        <taxon>Caryophyllales</taxon>
        <taxon>Nepenthaceae</taxon>
        <taxon>Nepenthes</taxon>
    </lineage>
</organism>
<dbReference type="InterPro" id="IPR002885">
    <property type="entry name" value="PPR_rpt"/>
</dbReference>
<dbReference type="Proteomes" id="UP001279734">
    <property type="component" value="Unassembled WGS sequence"/>
</dbReference>
<dbReference type="Pfam" id="PF12854">
    <property type="entry name" value="PPR_1"/>
    <property type="match status" value="1"/>
</dbReference>
<accession>A0AAD3SRI3</accession>
<dbReference type="GO" id="GO:0008270">
    <property type="term" value="F:zinc ion binding"/>
    <property type="evidence" value="ECO:0007669"/>
    <property type="project" value="InterPro"/>
</dbReference>
<dbReference type="NCBIfam" id="TIGR00756">
    <property type="entry name" value="PPR"/>
    <property type="match status" value="6"/>
</dbReference>
<name>A0AAD3SRI3_NEPGR</name>
<dbReference type="GO" id="GO:0003723">
    <property type="term" value="F:RNA binding"/>
    <property type="evidence" value="ECO:0007669"/>
    <property type="project" value="InterPro"/>
</dbReference>
<keyword evidence="2" id="KW-0677">Repeat</keyword>
<feature type="repeat" description="PPR" evidence="3">
    <location>
        <begin position="237"/>
        <end position="271"/>
    </location>
</feature>
<evidence type="ECO:0000256" key="3">
    <source>
        <dbReference type="PROSITE-ProRule" id="PRU00708"/>
    </source>
</evidence>
<dbReference type="AlphaFoldDB" id="A0AAD3SRI3"/>
<keyword evidence="6" id="KW-1185">Reference proteome</keyword>
<dbReference type="Pfam" id="PF14432">
    <property type="entry name" value="DYW_deaminase"/>
    <property type="match status" value="1"/>
</dbReference>
<evidence type="ECO:0000313" key="6">
    <source>
        <dbReference type="Proteomes" id="UP001279734"/>
    </source>
</evidence>
<protein>
    <recommendedName>
        <fullName evidence="4">DYW domain-containing protein</fullName>
    </recommendedName>
</protein>
<evidence type="ECO:0000256" key="1">
    <source>
        <dbReference type="ARBA" id="ARBA00006643"/>
    </source>
</evidence>
<feature type="domain" description="DYW" evidence="4">
    <location>
        <begin position="682"/>
        <end position="732"/>
    </location>
</feature>
<comment type="similarity">
    <text evidence="1">Belongs to the PPR family. PCMP-H subfamily.</text>
</comment>
<dbReference type="PANTHER" id="PTHR47926">
    <property type="entry name" value="PENTATRICOPEPTIDE REPEAT-CONTAINING PROTEIN"/>
    <property type="match status" value="1"/>
</dbReference>
<dbReference type="GO" id="GO:0009451">
    <property type="term" value="P:RNA modification"/>
    <property type="evidence" value="ECO:0007669"/>
    <property type="project" value="InterPro"/>
</dbReference>
<comment type="caution">
    <text evidence="5">The sequence shown here is derived from an EMBL/GenBank/DDBJ whole genome shotgun (WGS) entry which is preliminary data.</text>
</comment>
<feature type="repeat" description="PPR" evidence="3">
    <location>
        <begin position="206"/>
        <end position="236"/>
    </location>
</feature>
<feature type="repeat" description="PPR" evidence="3">
    <location>
        <begin position="339"/>
        <end position="373"/>
    </location>
</feature>
<dbReference type="FunFam" id="1.25.40.10:FF:000090">
    <property type="entry name" value="Pentatricopeptide repeat-containing protein, chloroplastic"/>
    <property type="match status" value="1"/>
</dbReference>